<protein>
    <submittedName>
        <fullName evidence="1 3">Uncharacterized protein</fullName>
    </submittedName>
</protein>
<proteinExistence type="predicted"/>
<dbReference type="WBParaSite" id="GPUH_0002590701-mRNA-1">
    <property type="protein sequence ID" value="GPUH_0002590701-mRNA-1"/>
    <property type="gene ID" value="GPUH_0002590701"/>
</dbReference>
<name>A0A183EY36_9BILA</name>
<dbReference type="AlphaFoldDB" id="A0A183EY36"/>
<dbReference type="OrthoDB" id="5841337at2759"/>
<evidence type="ECO:0000313" key="1">
    <source>
        <dbReference type="EMBL" id="VDN44797.1"/>
    </source>
</evidence>
<keyword evidence="2" id="KW-1185">Reference proteome</keyword>
<sequence>MQAQIYIMRKAKVQSERIRAWIELRRIKSRCVDLYFYWLSELLRMEVIPEICAATMHLIMIGNCQWFLARYGTIS</sequence>
<evidence type="ECO:0000313" key="2">
    <source>
        <dbReference type="Proteomes" id="UP000271098"/>
    </source>
</evidence>
<dbReference type="EMBL" id="UYRT01107359">
    <property type="protein sequence ID" value="VDN44797.1"/>
    <property type="molecule type" value="Genomic_DNA"/>
</dbReference>
<reference evidence="1 2" key="2">
    <citation type="submission" date="2018-11" db="EMBL/GenBank/DDBJ databases">
        <authorList>
            <consortium name="Pathogen Informatics"/>
        </authorList>
    </citation>
    <scope>NUCLEOTIDE SEQUENCE [LARGE SCALE GENOMIC DNA]</scope>
</reference>
<organism evidence="3">
    <name type="scientific">Gongylonema pulchrum</name>
    <dbReference type="NCBI Taxonomy" id="637853"/>
    <lineage>
        <taxon>Eukaryota</taxon>
        <taxon>Metazoa</taxon>
        <taxon>Ecdysozoa</taxon>
        <taxon>Nematoda</taxon>
        <taxon>Chromadorea</taxon>
        <taxon>Rhabditida</taxon>
        <taxon>Spirurina</taxon>
        <taxon>Spiruromorpha</taxon>
        <taxon>Spiruroidea</taxon>
        <taxon>Gongylonematidae</taxon>
        <taxon>Gongylonema</taxon>
    </lineage>
</organism>
<accession>A0A183EY36</accession>
<dbReference type="Proteomes" id="UP000271098">
    <property type="component" value="Unassembled WGS sequence"/>
</dbReference>
<reference evidence="3" key="1">
    <citation type="submission" date="2016-06" db="UniProtKB">
        <authorList>
            <consortium name="WormBaseParasite"/>
        </authorList>
    </citation>
    <scope>IDENTIFICATION</scope>
</reference>
<evidence type="ECO:0000313" key="3">
    <source>
        <dbReference type="WBParaSite" id="GPUH_0002590701-mRNA-1"/>
    </source>
</evidence>
<gene>
    <name evidence="1" type="ORF">GPUH_LOCUS25879</name>
</gene>